<dbReference type="Proteomes" id="UP000684084">
    <property type="component" value="Unassembled WGS sequence"/>
</dbReference>
<reference evidence="1" key="1">
    <citation type="submission" date="2020-05" db="EMBL/GenBank/DDBJ databases">
        <authorList>
            <person name="Rincon C."/>
            <person name="Sanders R I."/>
            <person name="Robbins C."/>
            <person name="Chaturvedi A."/>
        </authorList>
    </citation>
    <scope>NUCLEOTIDE SEQUENCE</scope>
    <source>
        <strain evidence="1">CHB12</strain>
    </source>
</reference>
<name>A0A915ZXD1_9GLOM</name>
<evidence type="ECO:0000313" key="2">
    <source>
        <dbReference type="Proteomes" id="UP000684084"/>
    </source>
</evidence>
<protein>
    <submittedName>
        <fullName evidence="1">Uncharacterized protein</fullName>
    </submittedName>
</protein>
<dbReference type="EMBL" id="CAGKOT010000070">
    <property type="protein sequence ID" value="CAB5390834.1"/>
    <property type="molecule type" value="Genomic_DNA"/>
</dbReference>
<sequence>MEEVLIDPLEHTAKLRKNLISEVYNKYRFSVDECSHEGYLEYLKNNELSMLTKEEKEWVIKLYTRKSEINKLKDPAGPKEILNIFFARQKPTSIYI</sequence>
<evidence type="ECO:0000313" key="1">
    <source>
        <dbReference type="EMBL" id="CAB5390834.1"/>
    </source>
</evidence>
<accession>A0A915ZXD1</accession>
<dbReference type="AlphaFoldDB" id="A0A915ZXD1"/>
<dbReference type="OrthoDB" id="10308894at2759"/>
<gene>
    <name evidence="1" type="ORF">CHRIB12_LOCUS21701</name>
</gene>
<proteinExistence type="predicted"/>
<organism evidence="1 2">
    <name type="scientific">Rhizophagus irregularis</name>
    <dbReference type="NCBI Taxonomy" id="588596"/>
    <lineage>
        <taxon>Eukaryota</taxon>
        <taxon>Fungi</taxon>
        <taxon>Fungi incertae sedis</taxon>
        <taxon>Mucoromycota</taxon>
        <taxon>Glomeromycotina</taxon>
        <taxon>Glomeromycetes</taxon>
        <taxon>Glomerales</taxon>
        <taxon>Glomeraceae</taxon>
        <taxon>Rhizophagus</taxon>
    </lineage>
</organism>
<comment type="caution">
    <text evidence="1">The sequence shown here is derived from an EMBL/GenBank/DDBJ whole genome shotgun (WGS) entry which is preliminary data.</text>
</comment>